<protein>
    <submittedName>
        <fullName evidence="1">Uncharacterized protein</fullName>
    </submittedName>
</protein>
<name>A0AAV5KL89_9ROSI</name>
<evidence type="ECO:0000313" key="2">
    <source>
        <dbReference type="Proteomes" id="UP001054252"/>
    </source>
</evidence>
<accession>A0AAV5KL89</accession>
<dbReference type="Proteomes" id="UP001054252">
    <property type="component" value="Unassembled WGS sequence"/>
</dbReference>
<reference evidence="1 2" key="1">
    <citation type="journal article" date="2021" name="Commun. Biol.">
        <title>The genome of Shorea leprosula (Dipterocarpaceae) highlights the ecological relevance of drought in aseasonal tropical rainforests.</title>
        <authorList>
            <person name="Ng K.K.S."/>
            <person name="Kobayashi M.J."/>
            <person name="Fawcett J.A."/>
            <person name="Hatakeyama M."/>
            <person name="Paape T."/>
            <person name="Ng C.H."/>
            <person name="Ang C.C."/>
            <person name="Tnah L.H."/>
            <person name="Lee C.T."/>
            <person name="Nishiyama T."/>
            <person name="Sese J."/>
            <person name="O'Brien M.J."/>
            <person name="Copetti D."/>
            <person name="Mohd Noor M.I."/>
            <person name="Ong R.C."/>
            <person name="Putra M."/>
            <person name="Sireger I.Z."/>
            <person name="Indrioko S."/>
            <person name="Kosugi Y."/>
            <person name="Izuno A."/>
            <person name="Isagi Y."/>
            <person name="Lee S.L."/>
            <person name="Shimizu K.K."/>
        </authorList>
    </citation>
    <scope>NUCLEOTIDE SEQUENCE [LARGE SCALE GENOMIC DNA]</scope>
    <source>
        <strain evidence="1">214</strain>
    </source>
</reference>
<proteinExistence type="predicted"/>
<organism evidence="1 2">
    <name type="scientific">Rubroshorea leprosula</name>
    <dbReference type="NCBI Taxonomy" id="152421"/>
    <lineage>
        <taxon>Eukaryota</taxon>
        <taxon>Viridiplantae</taxon>
        <taxon>Streptophyta</taxon>
        <taxon>Embryophyta</taxon>
        <taxon>Tracheophyta</taxon>
        <taxon>Spermatophyta</taxon>
        <taxon>Magnoliopsida</taxon>
        <taxon>eudicotyledons</taxon>
        <taxon>Gunneridae</taxon>
        <taxon>Pentapetalae</taxon>
        <taxon>rosids</taxon>
        <taxon>malvids</taxon>
        <taxon>Malvales</taxon>
        <taxon>Dipterocarpaceae</taxon>
        <taxon>Rubroshorea</taxon>
    </lineage>
</organism>
<keyword evidence="2" id="KW-1185">Reference proteome</keyword>
<gene>
    <name evidence="1" type="ORF">SLEP1_g34820</name>
</gene>
<evidence type="ECO:0000313" key="1">
    <source>
        <dbReference type="EMBL" id="GKV25372.1"/>
    </source>
</evidence>
<sequence>MLIWEMLNTIVNPPLAYLQAFEFNLQNTGQKDYALDPSFCDPFTGCMFVFDVAQFDRNRILKMITVLNNALLSDPVSGFFNPCSYTIFLSLV</sequence>
<dbReference type="EMBL" id="BPVZ01000068">
    <property type="protein sequence ID" value="GKV25372.1"/>
    <property type="molecule type" value="Genomic_DNA"/>
</dbReference>
<dbReference type="AlphaFoldDB" id="A0AAV5KL89"/>
<comment type="caution">
    <text evidence="1">The sequence shown here is derived from an EMBL/GenBank/DDBJ whole genome shotgun (WGS) entry which is preliminary data.</text>
</comment>